<evidence type="ECO:0000313" key="4">
    <source>
        <dbReference type="Proteomes" id="UP000823775"/>
    </source>
</evidence>
<comment type="caution">
    <text evidence="3">The sequence shown here is derived from an EMBL/GenBank/DDBJ whole genome shotgun (WGS) entry which is preliminary data.</text>
</comment>
<dbReference type="EMBL" id="JACEIK010001147">
    <property type="protein sequence ID" value="MCD7466482.1"/>
    <property type="molecule type" value="Genomic_DNA"/>
</dbReference>
<keyword evidence="2" id="KW-0812">Transmembrane</keyword>
<keyword evidence="2" id="KW-0472">Membrane</keyword>
<accession>A0ABS8T524</accession>
<name>A0ABS8T524_DATST</name>
<protein>
    <submittedName>
        <fullName evidence="3">Pollen receptor-like kinase 3</fullName>
    </submittedName>
</protein>
<evidence type="ECO:0000256" key="2">
    <source>
        <dbReference type="SAM" id="Phobius"/>
    </source>
</evidence>
<evidence type="ECO:0000313" key="3">
    <source>
        <dbReference type="EMBL" id="MCD7466482.1"/>
    </source>
</evidence>
<evidence type="ECO:0000256" key="1">
    <source>
        <dbReference type="SAM" id="MobiDB-lite"/>
    </source>
</evidence>
<reference evidence="3 4" key="1">
    <citation type="journal article" date="2021" name="BMC Genomics">
        <title>Datura genome reveals duplications of psychoactive alkaloid biosynthetic genes and high mutation rate following tissue culture.</title>
        <authorList>
            <person name="Rajewski A."/>
            <person name="Carter-House D."/>
            <person name="Stajich J."/>
            <person name="Litt A."/>
        </authorList>
    </citation>
    <scope>NUCLEOTIDE SEQUENCE [LARGE SCALE GENOMIC DNA]</scope>
    <source>
        <strain evidence="3">AR-01</strain>
    </source>
</reference>
<sequence length="172" mass="19206">MSKLKWIILGIVVCLLFVTILFCVKRKEDHFDKFGKENLHEGLHIPSLNRRNTNIQSKRGGGGGDSVRGSLRKGGSQSGKTIGDFVLVNNEKGTFGLPDLMKAANEVLKNRVLGLAYKAKWYHFYKDYLISQWSGDYPNILQGIHLNNDGVGEVPKAHRITILPNGLEISMN</sequence>
<dbReference type="Proteomes" id="UP000823775">
    <property type="component" value="Unassembled WGS sequence"/>
</dbReference>
<feature type="transmembrane region" description="Helical" evidence="2">
    <location>
        <begin position="6"/>
        <end position="24"/>
    </location>
</feature>
<keyword evidence="4" id="KW-1185">Reference proteome</keyword>
<proteinExistence type="predicted"/>
<gene>
    <name evidence="3" type="primary">PRK3_1</name>
    <name evidence="3" type="ORF">HAX54_003231</name>
</gene>
<organism evidence="3 4">
    <name type="scientific">Datura stramonium</name>
    <name type="common">Jimsonweed</name>
    <name type="synonym">Common thornapple</name>
    <dbReference type="NCBI Taxonomy" id="4076"/>
    <lineage>
        <taxon>Eukaryota</taxon>
        <taxon>Viridiplantae</taxon>
        <taxon>Streptophyta</taxon>
        <taxon>Embryophyta</taxon>
        <taxon>Tracheophyta</taxon>
        <taxon>Spermatophyta</taxon>
        <taxon>Magnoliopsida</taxon>
        <taxon>eudicotyledons</taxon>
        <taxon>Gunneridae</taxon>
        <taxon>Pentapetalae</taxon>
        <taxon>asterids</taxon>
        <taxon>lamiids</taxon>
        <taxon>Solanales</taxon>
        <taxon>Solanaceae</taxon>
        <taxon>Solanoideae</taxon>
        <taxon>Datureae</taxon>
        <taxon>Datura</taxon>
    </lineage>
</organism>
<feature type="region of interest" description="Disordered" evidence="1">
    <location>
        <begin position="52"/>
        <end position="76"/>
    </location>
</feature>
<keyword evidence="2" id="KW-1133">Transmembrane helix</keyword>